<organism evidence="2 3">
    <name type="scientific">Colletotrichum godetiae</name>
    <dbReference type="NCBI Taxonomy" id="1209918"/>
    <lineage>
        <taxon>Eukaryota</taxon>
        <taxon>Fungi</taxon>
        <taxon>Dikarya</taxon>
        <taxon>Ascomycota</taxon>
        <taxon>Pezizomycotina</taxon>
        <taxon>Sordariomycetes</taxon>
        <taxon>Hypocreomycetidae</taxon>
        <taxon>Glomerellales</taxon>
        <taxon>Glomerellaceae</taxon>
        <taxon>Colletotrichum</taxon>
        <taxon>Colletotrichum acutatum species complex</taxon>
    </lineage>
</organism>
<sequence>MSSSPAVSNVERFSSSSDKSERRTSVPGPRTGTHHPARSTNPPWQLRPRTLSPNPLTLFRTEWMDGSVSGWVEGGKSKKHQAPSFSKLVYRANPAIEDSHSTASIKQQRIQADVLLQPSQPAASQASSYPSTSMAFSKSNPKPAVQRPAYLALRNNAVQLRGNHSFDIPPVERY</sequence>
<keyword evidence="3" id="KW-1185">Reference proteome</keyword>
<feature type="compositionally biased region" description="Low complexity" evidence="1">
    <location>
        <begin position="117"/>
        <end position="133"/>
    </location>
</feature>
<comment type="caution">
    <text evidence="2">The sequence shown here is derived from an EMBL/GenBank/DDBJ whole genome shotgun (WGS) entry which is preliminary data.</text>
</comment>
<dbReference type="AlphaFoldDB" id="A0AAJ0F211"/>
<name>A0AAJ0F211_9PEZI</name>
<accession>A0AAJ0F211</accession>
<feature type="region of interest" description="Disordered" evidence="1">
    <location>
        <begin position="117"/>
        <end position="142"/>
    </location>
</feature>
<dbReference type="EMBL" id="JAHMHR010000007">
    <property type="protein sequence ID" value="KAK1690058.1"/>
    <property type="molecule type" value="Genomic_DNA"/>
</dbReference>
<reference evidence="2" key="1">
    <citation type="submission" date="2021-06" db="EMBL/GenBank/DDBJ databases">
        <title>Comparative genomics, transcriptomics and evolutionary studies reveal genomic signatures of adaptation to plant cell wall in hemibiotrophic fungi.</title>
        <authorList>
            <consortium name="DOE Joint Genome Institute"/>
            <person name="Baroncelli R."/>
            <person name="Diaz J.F."/>
            <person name="Benocci T."/>
            <person name="Peng M."/>
            <person name="Battaglia E."/>
            <person name="Haridas S."/>
            <person name="Andreopoulos W."/>
            <person name="Labutti K."/>
            <person name="Pangilinan J."/>
            <person name="Floch G.L."/>
            <person name="Makela M.R."/>
            <person name="Henrissat B."/>
            <person name="Grigoriev I.V."/>
            <person name="Crouch J.A."/>
            <person name="De Vries R.P."/>
            <person name="Sukno S.A."/>
            <person name="Thon M.R."/>
        </authorList>
    </citation>
    <scope>NUCLEOTIDE SEQUENCE</scope>
    <source>
        <strain evidence="2">CBS 193.32</strain>
    </source>
</reference>
<evidence type="ECO:0000313" key="2">
    <source>
        <dbReference type="EMBL" id="KAK1690058.1"/>
    </source>
</evidence>
<dbReference type="GeneID" id="85456447"/>
<protein>
    <submittedName>
        <fullName evidence="2">Uncharacterized protein</fullName>
    </submittedName>
</protein>
<dbReference type="RefSeq" id="XP_060433753.1">
    <property type="nucleotide sequence ID" value="XM_060571921.1"/>
</dbReference>
<proteinExistence type="predicted"/>
<gene>
    <name evidence="2" type="ORF">BDP55DRAFT_628582</name>
</gene>
<evidence type="ECO:0000313" key="3">
    <source>
        <dbReference type="Proteomes" id="UP001224890"/>
    </source>
</evidence>
<dbReference type="Proteomes" id="UP001224890">
    <property type="component" value="Unassembled WGS sequence"/>
</dbReference>
<feature type="region of interest" description="Disordered" evidence="1">
    <location>
        <begin position="1"/>
        <end position="52"/>
    </location>
</feature>
<evidence type="ECO:0000256" key="1">
    <source>
        <dbReference type="SAM" id="MobiDB-lite"/>
    </source>
</evidence>